<evidence type="ECO:0000313" key="4">
    <source>
        <dbReference type="Proteomes" id="UP000612893"/>
    </source>
</evidence>
<comment type="caution">
    <text evidence="3">The sequence shown here is derived from an EMBL/GenBank/DDBJ whole genome shotgun (WGS) entry which is preliminary data.</text>
</comment>
<dbReference type="RefSeq" id="WP_338203258.1">
    <property type="nucleotide sequence ID" value="NZ_JAEKNR010000168.1"/>
</dbReference>
<proteinExistence type="predicted"/>
<dbReference type="AlphaFoldDB" id="A0A934K7A0"/>
<reference evidence="3" key="1">
    <citation type="submission" date="2020-10" db="EMBL/GenBank/DDBJ databases">
        <title>Ca. Dormibacterota MAGs.</title>
        <authorList>
            <person name="Montgomery K."/>
        </authorList>
    </citation>
    <scope>NUCLEOTIDE SEQUENCE [LARGE SCALE GENOMIC DNA]</scope>
    <source>
        <strain evidence="3">SC8812_S17_10</strain>
    </source>
</reference>
<sequence>MFKFKRRLAFVAIPATLALGALTYGSVVAMASPSPSPTAATQPSATAPADSAATPGESATEQPESATEAVEPNEPAQPNGGFADDPANSQGDTQQEGVH</sequence>
<gene>
    <name evidence="3" type="ORF">JF922_16575</name>
</gene>
<dbReference type="Proteomes" id="UP000612893">
    <property type="component" value="Unassembled WGS sequence"/>
</dbReference>
<keyword evidence="4" id="KW-1185">Reference proteome</keyword>
<feature type="compositionally biased region" description="Low complexity" evidence="1">
    <location>
        <begin position="29"/>
        <end position="55"/>
    </location>
</feature>
<dbReference type="EMBL" id="JAEKNR010000168">
    <property type="protein sequence ID" value="MBJ7599680.1"/>
    <property type="molecule type" value="Genomic_DNA"/>
</dbReference>
<accession>A0A934K7A0</accession>
<evidence type="ECO:0000313" key="3">
    <source>
        <dbReference type="EMBL" id="MBJ7599680.1"/>
    </source>
</evidence>
<name>A0A934K7A0_9BACT</name>
<evidence type="ECO:0000256" key="1">
    <source>
        <dbReference type="SAM" id="MobiDB-lite"/>
    </source>
</evidence>
<feature type="region of interest" description="Disordered" evidence="1">
    <location>
        <begin position="29"/>
        <end position="99"/>
    </location>
</feature>
<feature type="compositionally biased region" description="Polar residues" evidence="1">
    <location>
        <begin position="87"/>
        <end position="99"/>
    </location>
</feature>
<feature type="chain" id="PRO_5044835287" evidence="2">
    <location>
        <begin position="32"/>
        <end position="99"/>
    </location>
</feature>
<protein>
    <submittedName>
        <fullName evidence="3">Uncharacterized protein</fullName>
    </submittedName>
</protein>
<feature type="signal peptide" evidence="2">
    <location>
        <begin position="1"/>
        <end position="31"/>
    </location>
</feature>
<organism evidence="3 4">
    <name type="scientific">Candidatus Nephthysia bennettiae</name>
    <dbReference type="NCBI Taxonomy" id="3127016"/>
    <lineage>
        <taxon>Bacteria</taxon>
        <taxon>Bacillati</taxon>
        <taxon>Candidatus Dormiibacterota</taxon>
        <taxon>Candidatus Dormibacteria</taxon>
        <taxon>Candidatus Dormibacterales</taxon>
        <taxon>Candidatus Dormibacteraceae</taxon>
        <taxon>Candidatus Nephthysia</taxon>
    </lineage>
</organism>
<evidence type="ECO:0000256" key="2">
    <source>
        <dbReference type="SAM" id="SignalP"/>
    </source>
</evidence>
<keyword evidence="2" id="KW-0732">Signal</keyword>